<sequence length="119" mass="13436">MLSCHVKIYTCFGVLFFVEQLICYTRNKTLERCYIMKELKISSAISLSEVLNKCLHGNSSMMDYDMLYVFDVDNAVSDYVLHTINAYMFVSSVLSLGKSFAEACSELGIMVVGFLPKVV</sequence>
<reference evidence="1" key="1">
    <citation type="journal article" date="2021" name="Proc. Natl. Acad. Sci. U.S.A.">
        <title>A Catalog of Tens of Thousands of Viruses from Human Metagenomes Reveals Hidden Associations with Chronic Diseases.</title>
        <authorList>
            <person name="Tisza M.J."/>
            <person name="Buck C.B."/>
        </authorList>
    </citation>
    <scope>NUCLEOTIDE SEQUENCE</scope>
    <source>
        <strain evidence="1">CtL1g6</strain>
    </source>
</reference>
<accession>A0A8S5RFB3</accession>
<dbReference type="EMBL" id="BK059099">
    <property type="protein sequence ID" value="DAE29810.1"/>
    <property type="molecule type" value="Genomic_DNA"/>
</dbReference>
<name>A0A8S5RFB3_9VIRU</name>
<proteinExistence type="predicted"/>
<protein>
    <submittedName>
        <fullName evidence="1">Uncharacterized protein</fullName>
    </submittedName>
</protein>
<evidence type="ECO:0000313" key="1">
    <source>
        <dbReference type="EMBL" id="DAE29810.1"/>
    </source>
</evidence>
<organism evidence="1">
    <name type="scientific">virus sp. ctL1g6</name>
    <dbReference type="NCBI Taxonomy" id="2827988"/>
    <lineage>
        <taxon>Viruses</taxon>
    </lineage>
</organism>